<proteinExistence type="predicted"/>
<reference evidence="2 3" key="1">
    <citation type="submission" date="2019-06" db="EMBL/GenBank/DDBJ databases">
        <title>New taxonomy in bacterial strain CC-CFT640, isolated from vineyard.</title>
        <authorList>
            <person name="Lin S.-Y."/>
            <person name="Tsai C.-F."/>
            <person name="Young C.-C."/>
        </authorList>
    </citation>
    <scope>NUCLEOTIDE SEQUENCE [LARGE SCALE GENOMIC DNA]</scope>
    <source>
        <strain evidence="2 3">CC-CFT640</strain>
    </source>
</reference>
<evidence type="ECO:0000256" key="1">
    <source>
        <dbReference type="SAM" id="SignalP"/>
    </source>
</evidence>
<feature type="chain" id="PRO_5022927068" evidence="1">
    <location>
        <begin position="34"/>
        <end position="167"/>
    </location>
</feature>
<keyword evidence="1" id="KW-0732">Signal</keyword>
<dbReference type="RefSeq" id="WP_147852397.1">
    <property type="nucleotide sequence ID" value="NZ_VDUZ01000081.1"/>
</dbReference>
<sequence length="167" mass="17332">MTAAPRRARRAGAAWTMVCAALLLAALPAPHDAAARAQERPADCRLAAPASWQGVSIEWLGPCAQGAAQGAGVAIARAAGREPERFFGTASAGQLSEGVFDLPDGYRPARFEKGAAVALEDRNQIIAAFRTASDAARQVSARLKAAGKGDAARAYAEDAERLASQMD</sequence>
<evidence type="ECO:0000313" key="3">
    <source>
        <dbReference type="Proteomes" id="UP000321638"/>
    </source>
</evidence>
<dbReference type="EMBL" id="VDUZ01000081">
    <property type="protein sequence ID" value="TXL69494.1"/>
    <property type="molecule type" value="Genomic_DNA"/>
</dbReference>
<comment type="caution">
    <text evidence="2">The sequence shown here is derived from an EMBL/GenBank/DDBJ whole genome shotgun (WGS) entry which is preliminary data.</text>
</comment>
<name>A0A5C8P7J9_9HYPH</name>
<feature type="signal peptide" evidence="1">
    <location>
        <begin position="1"/>
        <end position="33"/>
    </location>
</feature>
<evidence type="ECO:0000313" key="2">
    <source>
        <dbReference type="EMBL" id="TXL69494.1"/>
    </source>
</evidence>
<accession>A0A5C8P7J9</accession>
<protein>
    <submittedName>
        <fullName evidence="2">Uncharacterized protein</fullName>
    </submittedName>
</protein>
<organism evidence="2 3">
    <name type="scientific">Vineibacter terrae</name>
    <dbReference type="NCBI Taxonomy" id="2586908"/>
    <lineage>
        <taxon>Bacteria</taxon>
        <taxon>Pseudomonadati</taxon>
        <taxon>Pseudomonadota</taxon>
        <taxon>Alphaproteobacteria</taxon>
        <taxon>Hyphomicrobiales</taxon>
        <taxon>Vineibacter</taxon>
    </lineage>
</organism>
<keyword evidence="3" id="KW-1185">Reference proteome</keyword>
<dbReference type="AlphaFoldDB" id="A0A5C8P7J9"/>
<gene>
    <name evidence="2" type="ORF">FHP25_38840</name>
</gene>
<dbReference type="OrthoDB" id="7595988at2"/>
<dbReference type="Proteomes" id="UP000321638">
    <property type="component" value="Unassembled WGS sequence"/>
</dbReference>